<dbReference type="InterPro" id="IPR003417">
    <property type="entry name" value="CBF_beta"/>
</dbReference>
<dbReference type="RefSeq" id="WP_088429642.1">
    <property type="nucleotide sequence ID" value="NZ_CP021983.2"/>
</dbReference>
<dbReference type="Proteomes" id="UP000191901">
    <property type="component" value="Chromosome"/>
</dbReference>
<sequence>MNELVQRLSTGEHPVEVSLRPEKTAAALKERIDLGYVHIKFTNTRGGTELSVKLDGDACELGQADFDQPNGTVHLVGELILNYVKVRCVADIDLTTLEGTGHLDPLAELSPADTLAK</sequence>
<keyword evidence="2" id="KW-1185">Reference proteome</keyword>
<evidence type="ECO:0008006" key="3">
    <source>
        <dbReference type="Google" id="ProtNLM"/>
    </source>
</evidence>
<dbReference type="AlphaFoldDB" id="A0A1Z3HL56"/>
<dbReference type="SUPFAM" id="SSF50723">
    <property type="entry name" value="Core binding factor beta, CBF"/>
    <property type="match status" value="1"/>
</dbReference>
<dbReference type="Pfam" id="PF02312">
    <property type="entry name" value="CBF_beta"/>
    <property type="match status" value="1"/>
</dbReference>
<dbReference type="Gene3D" id="2.40.250.10">
    <property type="entry name" value="Core binding factor, beta subunit"/>
    <property type="match status" value="1"/>
</dbReference>
<dbReference type="EMBL" id="CP021983">
    <property type="protein sequence ID" value="ASC71015.1"/>
    <property type="molecule type" value="Genomic_DNA"/>
</dbReference>
<evidence type="ECO:0000313" key="1">
    <source>
        <dbReference type="EMBL" id="ASC71015.1"/>
    </source>
</evidence>
<proteinExistence type="predicted"/>
<reference evidence="1 2" key="1">
    <citation type="journal article" date="2016" name="Biochim. Biophys. Acta">
        <title>Characterization of red-shifted phycobilisomes isolated from the chlorophyll f-containing cyanobacterium Halomicronema hongdechloris.</title>
        <authorList>
            <person name="Li Y."/>
            <person name="Lin Y."/>
            <person name="Garvey C.J."/>
            <person name="Birch D."/>
            <person name="Corkery R.W."/>
            <person name="Loughlin P.C."/>
            <person name="Scheer H."/>
            <person name="Willows R.D."/>
            <person name="Chen M."/>
        </authorList>
    </citation>
    <scope>NUCLEOTIDE SEQUENCE [LARGE SCALE GENOMIC DNA]</scope>
    <source>
        <strain evidence="1 2">C2206</strain>
    </source>
</reference>
<evidence type="ECO:0000313" key="2">
    <source>
        <dbReference type="Proteomes" id="UP000191901"/>
    </source>
</evidence>
<accession>A0A1Z3HL56</accession>
<dbReference type="KEGG" id="hhg:XM38_019640"/>
<dbReference type="STRING" id="1641165.XM38_24980"/>
<gene>
    <name evidence="1" type="ORF">XM38_019640</name>
</gene>
<protein>
    <recommendedName>
        <fullName evidence="3">MbtH domain protein</fullName>
    </recommendedName>
</protein>
<dbReference type="InterPro" id="IPR036552">
    <property type="entry name" value="CBF_bsu_sf"/>
</dbReference>
<organism evidence="1 2">
    <name type="scientific">Halomicronema hongdechloris C2206</name>
    <dbReference type="NCBI Taxonomy" id="1641165"/>
    <lineage>
        <taxon>Bacteria</taxon>
        <taxon>Bacillati</taxon>
        <taxon>Cyanobacteriota</taxon>
        <taxon>Cyanophyceae</taxon>
        <taxon>Nodosilineales</taxon>
        <taxon>Nodosilineaceae</taxon>
        <taxon>Halomicronema</taxon>
    </lineage>
</organism>
<name>A0A1Z3HL56_9CYAN</name>
<dbReference type="OrthoDB" id="3536582at2"/>